<feature type="compositionally biased region" description="Basic and acidic residues" evidence="1">
    <location>
        <begin position="15"/>
        <end position="24"/>
    </location>
</feature>
<dbReference type="AlphaFoldDB" id="A0A0E9SIT6"/>
<accession>A0A0E9SIT6</accession>
<name>A0A0E9SIT6_ANGAN</name>
<reference evidence="2" key="2">
    <citation type="journal article" date="2015" name="Fish Shellfish Immunol.">
        <title>Early steps in the European eel (Anguilla anguilla)-Vibrio vulnificus interaction in the gills: Role of the RtxA13 toxin.</title>
        <authorList>
            <person name="Callol A."/>
            <person name="Pajuelo D."/>
            <person name="Ebbesson L."/>
            <person name="Teles M."/>
            <person name="MacKenzie S."/>
            <person name="Amaro C."/>
        </authorList>
    </citation>
    <scope>NUCLEOTIDE SEQUENCE</scope>
</reference>
<proteinExistence type="predicted"/>
<reference evidence="2" key="1">
    <citation type="submission" date="2014-11" db="EMBL/GenBank/DDBJ databases">
        <authorList>
            <person name="Amaro Gonzalez C."/>
        </authorList>
    </citation>
    <scope>NUCLEOTIDE SEQUENCE</scope>
</reference>
<feature type="region of interest" description="Disordered" evidence="1">
    <location>
        <begin position="1"/>
        <end position="24"/>
    </location>
</feature>
<sequence length="24" mass="2992">MCRWDRNQSSTSGQPRRERERRPC</sequence>
<evidence type="ECO:0000313" key="2">
    <source>
        <dbReference type="EMBL" id="JAH41264.1"/>
    </source>
</evidence>
<organism evidence="2">
    <name type="scientific">Anguilla anguilla</name>
    <name type="common">European freshwater eel</name>
    <name type="synonym">Muraena anguilla</name>
    <dbReference type="NCBI Taxonomy" id="7936"/>
    <lineage>
        <taxon>Eukaryota</taxon>
        <taxon>Metazoa</taxon>
        <taxon>Chordata</taxon>
        <taxon>Craniata</taxon>
        <taxon>Vertebrata</taxon>
        <taxon>Euteleostomi</taxon>
        <taxon>Actinopterygii</taxon>
        <taxon>Neopterygii</taxon>
        <taxon>Teleostei</taxon>
        <taxon>Anguilliformes</taxon>
        <taxon>Anguillidae</taxon>
        <taxon>Anguilla</taxon>
    </lineage>
</organism>
<evidence type="ECO:0000256" key="1">
    <source>
        <dbReference type="SAM" id="MobiDB-lite"/>
    </source>
</evidence>
<protein>
    <submittedName>
        <fullName evidence="2">Uncharacterized protein</fullName>
    </submittedName>
</protein>
<dbReference type="EMBL" id="GBXM01067313">
    <property type="protein sequence ID" value="JAH41264.1"/>
    <property type="molecule type" value="Transcribed_RNA"/>
</dbReference>